<feature type="domain" description="HSac2" evidence="3">
    <location>
        <begin position="1053"/>
        <end position="1200"/>
    </location>
</feature>
<keyword evidence="5" id="KW-1185">Reference proteome</keyword>
<organism evidence="4 5">
    <name type="scientific">Naganishia liquefaciens</name>
    <dbReference type="NCBI Taxonomy" id="104408"/>
    <lineage>
        <taxon>Eukaryota</taxon>
        <taxon>Fungi</taxon>
        <taxon>Dikarya</taxon>
        <taxon>Basidiomycota</taxon>
        <taxon>Agaricomycotina</taxon>
        <taxon>Tremellomycetes</taxon>
        <taxon>Filobasidiales</taxon>
        <taxon>Filobasidiaceae</taxon>
        <taxon>Naganishia</taxon>
    </lineage>
</organism>
<evidence type="ECO:0000259" key="3">
    <source>
        <dbReference type="PROSITE" id="PS51791"/>
    </source>
</evidence>
<dbReference type="Pfam" id="PF02383">
    <property type="entry name" value="Syja_N"/>
    <property type="match status" value="1"/>
</dbReference>
<dbReference type="GO" id="GO:0043812">
    <property type="term" value="F:phosphatidylinositol-4-phosphate phosphatase activity"/>
    <property type="evidence" value="ECO:0007669"/>
    <property type="project" value="TreeGrafter"/>
</dbReference>
<feature type="region of interest" description="Disordered" evidence="1">
    <location>
        <begin position="166"/>
        <end position="228"/>
    </location>
</feature>
<dbReference type="InterPro" id="IPR002013">
    <property type="entry name" value="SAC_dom"/>
</dbReference>
<proteinExistence type="predicted"/>
<dbReference type="OrthoDB" id="405996at2759"/>
<feature type="region of interest" description="Disordered" evidence="1">
    <location>
        <begin position="378"/>
        <end position="411"/>
    </location>
</feature>
<feature type="compositionally biased region" description="Polar residues" evidence="1">
    <location>
        <begin position="272"/>
        <end position="295"/>
    </location>
</feature>
<dbReference type="PROSITE" id="PS50275">
    <property type="entry name" value="SAC"/>
    <property type="match status" value="1"/>
</dbReference>
<feature type="region of interest" description="Disordered" evidence="1">
    <location>
        <begin position="490"/>
        <end position="524"/>
    </location>
</feature>
<feature type="region of interest" description="Disordered" evidence="1">
    <location>
        <begin position="320"/>
        <end position="363"/>
    </location>
</feature>
<feature type="compositionally biased region" description="Polar residues" evidence="1">
    <location>
        <begin position="1"/>
        <end position="13"/>
    </location>
</feature>
<name>A0A8H3TXL0_9TREE</name>
<accession>A0A8H3TXL0</accession>
<evidence type="ECO:0000259" key="2">
    <source>
        <dbReference type="PROSITE" id="PS50275"/>
    </source>
</evidence>
<feature type="region of interest" description="Disordered" evidence="1">
    <location>
        <begin position="258"/>
        <end position="295"/>
    </location>
</feature>
<dbReference type="InterPro" id="IPR022158">
    <property type="entry name" value="Inositol_phosphatase"/>
</dbReference>
<evidence type="ECO:0000313" key="4">
    <source>
        <dbReference type="EMBL" id="GHJ88948.1"/>
    </source>
</evidence>
<evidence type="ECO:0008006" key="6">
    <source>
        <dbReference type="Google" id="ProtNLM"/>
    </source>
</evidence>
<dbReference type="GO" id="GO:0046856">
    <property type="term" value="P:phosphatidylinositol dephosphorylation"/>
    <property type="evidence" value="ECO:0007669"/>
    <property type="project" value="TreeGrafter"/>
</dbReference>
<sequence length="1293" mass="142821">MEPSSRSPGTTSIGKADSRSTHTTPTLPSKFRVPPLPPSIHRRLELRSTDDGLLIQPSDHSSLEDAILISWGPKGSVQRYQPTKDSKNIKNNVDTQTLEIGGILGIARLWATAYLFVFIESPTARASPIRIFPPEEKRSFPALPLKTPSVVEEGDPLLERLRAIAEREGILPPSPTSDSPGRDWRNAFRQGLSRGTSSDAVPTVTGSTPRDQPQSITDEEGDKTTGQGTVFELRNVYAVPLTKAGAEALMKQVQGAMIKSRPKATPEPAPSTDDTANAYSSAPTETSDSGQTAGNAETPLEAFARVMNPKQWHHFQLPKFSVPKPTTQKDSDSDAQSLGGPDDKTETEATSSGTNEALPTESGDLGETHLVHLEEPSTAAAVHQQQDKNDPADPSKTGTSTPQDGLPQPEEVMANVPGTQMEQEREEGKKRESFMGVEWSKINIFANKGKDTRADKKTDQAVEGNTETIEAQVPGVLVDLSEEQRRELHVEDGIAMESSTTSLDSRSSKPDKPSPANSLSQRKDLEAKIVREMVRDLGSGGFFYSFETDLSHTLQHKRKQLSARTQSTGLLQTLLKKENQGVRTPLDLGSTESTPAEEKSFKTVLRDTSLVGGGGLEAAAEISEAKPRDKNEDNSDLARQLRGETWIEPDVSLPLWRRLDQTFFWNAWMLREFIDLGLHSFILPLIQGWVQSSRFYIPPPAVAPMDPAQATMMSPQQGRKSNSIDNDLGPPSTPVDIAVISRRSKDRAGLRFQRRGIDEDGNVANFVETEMLIRVKVEDKWSIFSFTQIRGSIPLFWQQSSTLTDMKPAPVLTRPVEQSVGTAKLHFDELKRRYGPQTIINLAEITGKESVVTLGYRDVVKALDDKDVRYTEFDFHNECKGMKYENIGKLIDQLSSSFSEQGYFWTCQGEVMREQSGTFRVNCIDCLDRTNVVESALARHTLTNQLTQVGRTPERLTPAIEWVFNDMWANNGDQISRLYAGTSALKGDFTRTGKRDLTGLLNDGLNSVTRMGRGAIGDFFSQAVISFMVGERNLTVFSEVLANLGSVDKTSLVRLSRIRAAAVETCSARVLEEGERKIYGWTLFSPEGTNTRFTQKLEEKILLVSQLAIYVVSFDYDLEKVVSSTRIPLRSITSMQKGAYILSPLQEAGRDPEENAGFLFRFRPTKNDTRLTTYSMLNSPSKTKARAESSELEGDGTEFFAFKALPREFVTPGADEDDDTDRGNQETCREVVDKIVERIRGECARAEGGYAGSPAKNDGFVTEGDIVSLAEAQKGTSIVARADYALKRFLWIP</sequence>
<comment type="caution">
    <text evidence="4">The sequence shown here is derived from an EMBL/GenBank/DDBJ whole genome shotgun (WGS) entry which is preliminary data.</text>
</comment>
<dbReference type="Pfam" id="PF12456">
    <property type="entry name" value="hSac2"/>
    <property type="match status" value="1"/>
</dbReference>
<dbReference type="PANTHER" id="PTHR45662">
    <property type="entry name" value="PHOSPHATIDYLINOSITIDE PHOSPHATASE SAC1"/>
    <property type="match status" value="1"/>
</dbReference>
<gene>
    <name evidence="4" type="ORF">NliqN6_5350</name>
</gene>
<feature type="region of interest" description="Disordered" evidence="1">
    <location>
        <begin position="712"/>
        <end position="732"/>
    </location>
</feature>
<dbReference type="PROSITE" id="PS51791">
    <property type="entry name" value="HSAC2"/>
    <property type="match status" value="1"/>
</dbReference>
<feature type="compositionally biased region" description="Polar residues" evidence="1">
    <location>
        <begin position="712"/>
        <end position="725"/>
    </location>
</feature>
<evidence type="ECO:0000313" key="5">
    <source>
        <dbReference type="Proteomes" id="UP000620104"/>
    </source>
</evidence>
<protein>
    <recommendedName>
        <fullName evidence="6">SAC domain-containing protein</fullName>
    </recommendedName>
</protein>
<feature type="compositionally biased region" description="Polar residues" evidence="1">
    <location>
        <begin position="348"/>
        <end position="357"/>
    </location>
</feature>
<dbReference type="EMBL" id="BLZA01000032">
    <property type="protein sequence ID" value="GHJ88948.1"/>
    <property type="molecule type" value="Genomic_DNA"/>
</dbReference>
<dbReference type="Proteomes" id="UP000620104">
    <property type="component" value="Unassembled WGS sequence"/>
</dbReference>
<evidence type="ECO:0000256" key="1">
    <source>
        <dbReference type="SAM" id="MobiDB-lite"/>
    </source>
</evidence>
<reference evidence="4" key="1">
    <citation type="submission" date="2020-07" db="EMBL/GenBank/DDBJ databases">
        <title>Draft Genome Sequence of a Deep-Sea Yeast, Naganishia (Cryptococcus) liquefaciens strain N6.</title>
        <authorList>
            <person name="Han Y.W."/>
            <person name="Kajitani R."/>
            <person name="Morimoto H."/>
            <person name="Parhat M."/>
            <person name="Tsubouchi H."/>
            <person name="Bakenova O."/>
            <person name="Ogata M."/>
            <person name="Argunhan B."/>
            <person name="Aoki R."/>
            <person name="Kajiwara S."/>
            <person name="Itoh T."/>
            <person name="Iwasaki H."/>
        </authorList>
    </citation>
    <scope>NUCLEOTIDE SEQUENCE</scope>
    <source>
        <strain evidence="4">N6</strain>
    </source>
</reference>
<feature type="compositionally biased region" description="Polar residues" evidence="1">
    <location>
        <begin position="193"/>
        <end position="216"/>
    </location>
</feature>
<feature type="domain" description="SAC" evidence="2">
    <location>
        <begin position="533"/>
        <end position="981"/>
    </location>
</feature>
<dbReference type="PANTHER" id="PTHR45662:SF7">
    <property type="entry name" value="SACI DOMAIN PROTEIN (AFU_ORTHOLOGUE AFUA_1G15890)"/>
    <property type="match status" value="1"/>
</dbReference>
<dbReference type="GO" id="GO:0005783">
    <property type="term" value="C:endoplasmic reticulum"/>
    <property type="evidence" value="ECO:0007669"/>
    <property type="project" value="TreeGrafter"/>
</dbReference>
<feature type="region of interest" description="Disordered" evidence="1">
    <location>
        <begin position="1"/>
        <end position="38"/>
    </location>
</feature>
<dbReference type="InterPro" id="IPR034753">
    <property type="entry name" value="hSac2"/>
</dbReference>